<dbReference type="Proteomes" id="UP000272025">
    <property type="component" value="Unassembled WGS sequence"/>
</dbReference>
<gene>
    <name evidence="2" type="ORF">SODALDRAFT_135779</name>
</gene>
<organism evidence="2 3">
    <name type="scientific">Sodiomyces alkalinus (strain CBS 110278 / VKM F-3762 / F11)</name>
    <name type="common">Alkaliphilic filamentous fungus</name>
    <dbReference type="NCBI Taxonomy" id="1314773"/>
    <lineage>
        <taxon>Eukaryota</taxon>
        <taxon>Fungi</taxon>
        <taxon>Dikarya</taxon>
        <taxon>Ascomycota</taxon>
        <taxon>Pezizomycotina</taxon>
        <taxon>Sordariomycetes</taxon>
        <taxon>Hypocreomycetidae</taxon>
        <taxon>Glomerellales</taxon>
        <taxon>Plectosphaerellaceae</taxon>
        <taxon>Sodiomyces</taxon>
    </lineage>
</organism>
<keyword evidence="1" id="KW-0732">Signal</keyword>
<feature type="chain" id="PRO_5018191552" evidence="1">
    <location>
        <begin position="32"/>
        <end position="122"/>
    </location>
</feature>
<dbReference type="EMBL" id="ML119053">
    <property type="protein sequence ID" value="ROT39693.1"/>
    <property type="molecule type" value="Genomic_DNA"/>
</dbReference>
<accession>A0A3N2PYT7</accession>
<dbReference type="AlphaFoldDB" id="A0A3N2PYT7"/>
<sequence length="122" mass="13719">MATTSMNRNKYLFQRHRHLSLHLLFIPLVSCHVYDDVRNADLTQTFLRILDSCLLGNSDGYGPSLFNPAWKHGDPCSLEHVGACGVELNFPAIRISTRQTAIVGFWVVESEESEESEGLGIR</sequence>
<feature type="signal peptide" evidence="1">
    <location>
        <begin position="1"/>
        <end position="31"/>
    </location>
</feature>
<reference evidence="2 3" key="1">
    <citation type="journal article" date="2018" name="Mol. Ecol.">
        <title>The obligate alkalophilic soda-lake fungus Sodiomyces alkalinus has shifted to a protein diet.</title>
        <authorList>
            <person name="Grum-Grzhimaylo A.A."/>
            <person name="Falkoski D.L."/>
            <person name="van den Heuvel J."/>
            <person name="Valero-Jimenez C.A."/>
            <person name="Min B."/>
            <person name="Choi I.G."/>
            <person name="Lipzen A."/>
            <person name="Daum C.G."/>
            <person name="Aanen D.K."/>
            <person name="Tsang A."/>
            <person name="Henrissat B."/>
            <person name="Bilanenko E.N."/>
            <person name="de Vries R.P."/>
            <person name="van Kan J.A.L."/>
            <person name="Grigoriev I.V."/>
            <person name="Debets A.J.M."/>
        </authorList>
    </citation>
    <scope>NUCLEOTIDE SEQUENCE [LARGE SCALE GENOMIC DNA]</scope>
    <source>
        <strain evidence="2 3">F11</strain>
    </source>
</reference>
<name>A0A3N2PYT7_SODAK</name>
<keyword evidence="3" id="KW-1185">Reference proteome</keyword>
<dbReference type="RefSeq" id="XP_028467499.1">
    <property type="nucleotide sequence ID" value="XM_028606745.1"/>
</dbReference>
<protein>
    <submittedName>
        <fullName evidence="2">Uncharacterized protein</fullName>
    </submittedName>
</protein>
<evidence type="ECO:0000313" key="3">
    <source>
        <dbReference type="Proteomes" id="UP000272025"/>
    </source>
</evidence>
<proteinExistence type="predicted"/>
<evidence type="ECO:0000256" key="1">
    <source>
        <dbReference type="SAM" id="SignalP"/>
    </source>
</evidence>
<evidence type="ECO:0000313" key="2">
    <source>
        <dbReference type="EMBL" id="ROT39693.1"/>
    </source>
</evidence>
<dbReference type="GeneID" id="39575223"/>